<dbReference type="InterPro" id="IPR013525">
    <property type="entry name" value="ABC2_TM"/>
</dbReference>
<keyword evidence="3 7" id="KW-1133">Transmembrane helix</keyword>
<evidence type="ECO:0000256" key="2">
    <source>
        <dbReference type="ARBA" id="ARBA00022692"/>
    </source>
</evidence>
<feature type="transmembrane region" description="Helical" evidence="7">
    <location>
        <begin position="79"/>
        <end position="100"/>
    </location>
</feature>
<evidence type="ECO:0000256" key="7">
    <source>
        <dbReference type="SAM" id="Phobius"/>
    </source>
</evidence>
<dbReference type="PANTHER" id="PTHR43229:SF3">
    <property type="entry name" value="ABC-TYPE MULTIDRUG TRANSPORT SYSTEM, PERMEASE COMPONENT"/>
    <property type="match status" value="1"/>
</dbReference>
<feature type="transmembrane region" description="Helical" evidence="7">
    <location>
        <begin position="243"/>
        <end position="269"/>
    </location>
</feature>
<evidence type="ECO:0000259" key="8">
    <source>
        <dbReference type="Pfam" id="PF01061"/>
    </source>
</evidence>
<organism evidence="9 10">
    <name type="scientific">Lysinibacter cavernae</name>
    <dbReference type="NCBI Taxonomy" id="1640652"/>
    <lineage>
        <taxon>Bacteria</taxon>
        <taxon>Bacillati</taxon>
        <taxon>Actinomycetota</taxon>
        <taxon>Actinomycetes</taxon>
        <taxon>Micrococcales</taxon>
        <taxon>Microbacteriaceae</taxon>
        <taxon>Lysinibacter</taxon>
    </lineage>
</organism>
<keyword evidence="4 7" id="KW-0472">Membrane</keyword>
<keyword evidence="10" id="KW-1185">Reference proteome</keyword>
<evidence type="ECO:0000256" key="6">
    <source>
        <dbReference type="SAM" id="MobiDB-lite"/>
    </source>
</evidence>
<feature type="region of interest" description="Disordered" evidence="6">
    <location>
        <begin position="1"/>
        <end position="26"/>
    </location>
</feature>
<name>A0A7X5TSI8_9MICO</name>
<dbReference type="InterPro" id="IPR051784">
    <property type="entry name" value="Nod_factor_ABC_transporter"/>
</dbReference>
<feature type="domain" description="ABC-2 type transporter transmembrane" evidence="8">
    <location>
        <begin position="42"/>
        <end position="238"/>
    </location>
</feature>
<comment type="subcellular location">
    <subcellularLocation>
        <location evidence="1">Membrane</location>
        <topology evidence="1">Multi-pass membrane protein</topology>
    </subcellularLocation>
</comment>
<dbReference type="GO" id="GO:0046677">
    <property type="term" value="P:response to antibiotic"/>
    <property type="evidence" value="ECO:0007669"/>
    <property type="project" value="UniProtKB-KW"/>
</dbReference>
<evidence type="ECO:0000256" key="3">
    <source>
        <dbReference type="ARBA" id="ARBA00022989"/>
    </source>
</evidence>
<evidence type="ECO:0000256" key="4">
    <source>
        <dbReference type="ARBA" id="ARBA00023136"/>
    </source>
</evidence>
<dbReference type="Proteomes" id="UP000541033">
    <property type="component" value="Unassembled WGS sequence"/>
</dbReference>
<dbReference type="InterPro" id="IPR000412">
    <property type="entry name" value="ABC_2_transport"/>
</dbReference>
<gene>
    <name evidence="9" type="ORF">FHX76_001454</name>
</gene>
<protein>
    <submittedName>
        <fullName evidence="9">ABC-2 type transport system permease protein</fullName>
    </submittedName>
</protein>
<feature type="transmembrane region" description="Helical" evidence="7">
    <location>
        <begin position="125"/>
        <end position="154"/>
    </location>
</feature>
<sequence length="273" mass="29350">MSTLTAHHQPNPNVPKRPAASALSEGATKTNAFRSYRLMLIWQLRRQSQYLPLLIVVQSALAVATVIGYGMLIGDVAPAAALFLATGAPTITLVSVGFVMTPQMMSQSKTEGSADWMNTLPVPRLVFLAADLTVWTFIALPGVVLAIVAGVWRYDLELSVAWWIVPASLLISLTAASIGYAMAALLPPMVAMLLTQLLIFILLLFSPISFPASNLPAWLQTVHEWLPIQPMADLMRAGLAQDAFSISTGAVITLIVWCAASVAAAGWALSRRR</sequence>
<feature type="transmembrane region" description="Helical" evidence="7">
    <location>
        <begin position="160"/>
        <end position="183"/>
    </location>
</feature>
<evidence type="ECO:0000313" key="9">
    <source>
        <dbReference type="EMBL" id="NIH53586.1"/>
    </source>
</evidence>
<dbReference type="GO" id="GO:0043190">
    <property type="term" value="C:ATP-binding cassette (ABC) transporter complex"/>
    <property type="evidence" value="ECO:0007669"/>
    <property type="project" value="InterPro"/>
</dbReference>
<feature type="transmembrane region" description="Helical" evidence="7">
    <location>
        <begin position="190"/>
        <end position="210"/>
    </location>
</feature>
<comment type="caution">
    <text evidence="9">The sequence shown here is derived from an EMBL/GenBank/DDBJ whole genome shotgun (WGS) entry which is preliminary data.</text>
</comment>
<evidence type="ECO:0000256" key="5">
    <source>
        <dbReference type="ARBA" id="ARBA00023251"/>
    </source>
</evidence>
<evidence type="ECO:0000313" key="10">
    <source>
        <dbReference type="Proteomes" id="UP000541033"/>
    </source>
</evidence>
<dbReference type="GO" id="GO:0140359">
    <property type="term" value="F:ABC-type transporter activity"/>
    <property type="evidence" value="ECO:0007669"/>
    <property type="project" value="InterPro"/>
</dbReference>
<proteinExistence type="predicted"/>
<feature type="transmembrane region" description="Helical" evidence="7">
    <location>
        <begin position="50"/>
        <end position="73"/>
    </location>
</feature>
<feature type="compositionally biased region" description="Polar residues" evidence="6">
    <location>
        <begin position="1"/>
        <end position="11"/>
    </location>
</feature>
<dbReference type="EMBL" id="JAAMOX010000001">
    <property type="protein sequence ID" value="NIH53586.1"/>
    <property type="molecule type" value="Genomic_DNA"/>
</dbReference>
<accession>A0A7X5TSI8</accession>
<dbReference type="RefSeq" id="WP_167149314.1">
    <property type="nucleotide sequence ID" value="NZ_JAAMOX010000001.1"/>
</dbReference>
<reference evidence="9 10" key="1">
    <citation type="submission" date="2020-02" db="EMBL/GenBank/DDBJ databases">
        <title>Sequencing the genomes of 1000 actinobacteria strains.</title>
        <authorList>
            <person name="Klenk H.-P."/>
        </authorList>
    </citation>
    <scope>NUCLEOTIDE SEQUENCE [LARGE SCALE GENOMIC DNA]</scope>
    <source>
        <strain evidence="9 10">DSM 27960</strain>
    </source>
</reference>
<keyword evidence="5" id="KW-0046">Antibiotic resistance</keyword>
<dbReference type="PRINTS" id="PR00164">
    <property type="entry name" value="ABC2TRNSPORT"/>
</dbReference>
<dbReference type="Pfam" id="PF01061">
    <property type="entry name" value="ABC2_membrane"/>
    <property type="match status" value="1"/>
</dbReference>
<evidence type="ECO:0000256" key="1">
    <source>
        <dbReference type="ARBA" id="ARBA00004141"/>
    </source>
</evidence>
<keyword evidence="2 7" id="KW-0812">Transmembrane</keyword>
<dbReference type="AlphaFoldDB" id="A0A7X5TSI8"/>
<dbReference type="PANTHER" id="PTHR43229">
    <property type="entry name" value="NODULATION PROTEIN J"/>
    <property type="match status" value="1"/>
</dbReference>